<sequence>MNGYSLGFRLALKSPPWLRYLLTLLFLLVLGKLLLSHYVLPCKHYRLIIGKAEQILQAQKVYYLSKENFTGDLDKLDISLPPAKSKELERPRYISDPFQGTFLTAENTTYITEKGDQFYLSADSTGQEKGVEIIVFGKDLPVAYRIRAFYPYSAENKPRLKIYRYCYPVFVESSSLPEKQAMKICQKESISYK</sequence>
<keyword evidence="1" id="KW-0472">Membrane</keyword>
<dbReference type="AlphaFoldDB" id="A0A928HIT6"/>
<evidence type="ECO:0000313" key="2">
    <source>
        <dbReference type="EMBL" id="MBE6421422.1"/>
    </source>
</evidence>
<dbReference type="Proteomes" id="UP000725649">
    <property type="component" value="Unassembled WGS sequence"/>
</dbReference>
<gene>
    <name evidence="2" type="ORF">E7027_04755</name>
</gene>
<keyword evidence="1" id="KW-0812">Transmembrane</keyword>
<proteinExistence type="predicted"/>
<evidence type="ECO:0000256" key="1">
    <source>
        <dbReference type="SAM" id="Phobius"/>
    </source>
</evidence>
<accession>A0A928HIT6</accession>
<organism evidence="2 3">
    <name type="scientific">Candidatus Avelusimicrobium gallicola</name>
    <dbReference type="NCBI Taxonomy" id="2562704"/>
    <lineage>
        <taxon>Bacteria</taxon>
        <taxon>Pseudomonadati</taxon>
        <taxon>Elusimicrobiota</taxon>
        <taxon>Elusimicrobia</taxon>
        <taxon>Elusimicrobiales</taxon>
        <taxon>Elusimicrobiaceae</taxon>
        <taxon>Candidatus Avelusimicrobium</taxon>
    </lineage>
</organism>
<evidence type="ECO:0000313" key="3">
    <source>
        <dbReference type="Proteomes" id="UP000725649"/>
    </source>
</evidence>
<feature type="transmembrane region" description="Helical" evidence="1">
    <location>
        <begin position="20"/>
        <end position="40"/>
    </location>
</feature>
<keyword evidence="1" id="KW-1133">Transmembrane helix</keyword>
<dbReference type="EMBL" id="SUVG01000005">
    <property type="protein sequence ID" value="MBE6421422.1"/>
    <property type="molecule type" value="Genomic_DNA"/>
</dbReference>
<protein>
    <submittedName>
        <fullName evidence="2">Uncharacterized protein</fullName>
    </submittedName>
</protein>
<reference evidence="2" key="1">
    <citation type="submission" date="2019-04" db="EMBL/GenBank/DDBJ databases">
        <title>Evolution of Biomass-Degrading Anaerobic Consortia Revealed by Metagenomics.</title>
        <authorList>
            <person name="Peng X."/>
        </authorList>
    </citation>
    <scope>NUCLEOTIDE SEQUENCE</scope>
    <source>
        <strain evidence="2">SIG66</strain>
    </source>
</reference>
<name>A0A928HIT6_9BACT</name>
<comment type="caution">
    <text evidence="2">The sequence shown here is derived from an EMBL/GenBank/DDBJ whole genome shotgun (WGS) entry which is preliminary data.</text>
</comment>